<dbReference type="Gene3D" id="3.30.870.10">
    <property type="entry name" value="Endonuclease Chain A"/>
    <property type="match status" value="2"/>
</dbReference>
<dbReference type="PANTHER" id="PTHR43856:SF1">
    <property type="entry name" value="MITOCHONDRIAL CARDIOLIPIN HYDROLASE"/>
    <property type="match status" value="1"/>
</dbReference>
<dbReference type="PANTHER" id="PTHR43856">
    <property type="entry name" value="CARDIOLIPIN HYDROLASE"/>
    <property type="match status" value="1"/>
</dbReference>
<dbReference type="PROSITE" id="PS50035">
    <property type="entry name" value="PLD"/>
    <property type="match status" value="2"/>
</dbReference>
<dbReference type="EMBL" id="FWZT01000008">
    <property type="protein sequence ID" value="SMF26552.1"/>
    <property type="molecule type" value="Genomic_DNA"/>
</dbReference>
<protein>
    <recommendedName>
        <fullName evidence="3">phospholipase D</fullName>
        <ecNumber evidence="3">3.1.4.4</ecNumber>
    </recommendedName>
</protein>
<evidence type="ECO:0000256" key="3">
    <source>
        <dbReference type="ARBA" id="ARBA00012027"/>
    </source>
</evidence>
<feature type="chain" id="PRO_5012915655" description="phospholipase D" evidence="7">
    <location>
        <begin position="25"/>
        <end position="577"/>
    </location>
</feature>
<proteinExistence type="inferred from homology"/>
<feature type="domain" description="PLD phosphodiesterase" evidence="8">
    <location>
        <begin position="454"/>
        <end position="481"/>
    </location>
</feature>
<dbReference type="SMART" id="SM00155">
    <property type="entry name" value="PLDc"/>
    <property type="match status" value="2"/>
</dbReference>
<keyword evidence="4" id="KW-0378">Hydrolase</keyword>
<evidence type="ECO:0000256" key="6">
    <source>
        <dbReference type="ARBA" id="ARBA00023098"/>
    </source>
</evidence>
<comment type="similarity">
    <text evidence="2">Belongs to the phospholipase D family.</text>
</comment>
<dbReference type="GO" id="GO:0016042">
    <property type="term" value="P:lipid catabolic process"/>
    <property type="evidence" value="ECO:0007669"/>
    <property type="project" value="UniProtKB-KW"/>
</dbReference>
<keyword evidence="6" id="KW-0443">Lipid metabolism</keyword>
<dbReference type="Proteomes" id="UP000192907">
    <property type="component" value="Unassembled WGS sequence"/>
</dbReference>
<evidence type="ECO:0000313" key="10">
    <source>
        <dbReference type="Proteomes" id="UP000192907"/>
    </source>
</evidence>
<sequence>MKSWQTFLSALALLGAIAAQPLSAAKVEGVDFSECAEDLIIREARELEVFSSQRWPSVRTQALASVNSYLATGNVITSLDSLGQLAQVGPASLRQFSADANVLCDLSTTDPEPPVDGGDPDANSEAFVIFSPQPIEDSHLAVARQWIDDAQSSIDIAMYSMRETSADIFDALERAKERNVRIRFLFEKANADRKKPENSFSAKLESIGIDVRYINKIMHHKFAVIDGRGADSVIKPKLITGSANWTSSAATKFDENTVFVRGNVPLIDSYRREFDFLWQNSRDFVWESFDFDISFEPLLESPLDDEELDELGFNSHFTSANFKVFENRYGKGFTTIRQRDTVSNEIVEVIESATSSIKVATGHLRSFPISTALMNAKAKNPNLNIQILLDNQEYISASYDRTQKAKQQKCVEDATSEAKRQDCYDSGYYYSYDVSQSGIDLRFKTYAYRWHYSYAPQMHHKYLIVDNQTVVTGSFNFSDNAEHNTMENIIIFERKRYPEMVDDFTENFAFMWDRNRAKLSEVRAQIETQESFPIVFEDMALEYEEVNALKRLIYNNCPLINSEDFRKYPERNRYCSR</sequence>
<keyword evidence="5" id="KW-0442">Lipid degradation</keyword>
<dbReference type="InterPro" id="IPR051406">
    <property type="entry name" value="PLD_domain"/>
</dbReference>
<keyword evidence="10" id="KW-1185">Reference proteome</keyword>
<dbReference type="RefSeq" id="WP_159455339.1">
    <property type="nucleotide sequence ID" value="NZ_FWZT01000008.1"/>
</dbReference>
<evidence type="ECO:0000259" key="8">
    <source>
        <dbReference type="PROSITE" id="PS50035"/>
    </source>
</evidence>
<dbReference type="InterPro" id="IPR025202">
    <property type="entry name" value="PLD-like_dom"/>
</dbReference>
<dbReference type="SUPFAM" id="SSF56024">
    <property type="entry name" value="Phospholipase D/nuclease"/>
    <property type="match status" value="2"/>
</dbReference>
<dbReference type="GO" id="GO:0004630">
    <property type="term" value="F:phospholipase D activity"/>
    <property type="evidence" value="ECO:0007669"/>
    <property type="project" value="UniProtKB-EC"/>
</dbReference>
<evidence type="ECO:0000256" key="4">
    <source>
        <dbReference type="ARBA" id="ARBA00022801"/>
    </source>
</evidence>
<dbReference type="EC" id="3.1.4.4" evidence="3"/>
<dbReference type="STRING" id="1513793.SAMN06296036_108159"/>
<feature type="domain" description="PLD phosphodiesterase" evidence="8">
    <location>
        <begin position="214"/>
        <end position="249"/>
    </location>
</feature>
<dbReference type="InterPro" id="IPR001736">
    <property type="entry name" value="PLipase_D/transphosphatidylase"/>
</dbReference>
<accession>A0A1Y6BST2</accession>
<evidence type="ECO:0000256" key="2">
    <source>
        <dbReference type="ARBA" id="ARBA00008664"/>
    </source>
</evidence>
<gene>
    <name evidence="9" type="ORF">SAMN06296036_108159</name>
</gene>
<organism evidence="9 10">
    <name type="scientific">Pseudobacteriovorax antillogorgiicola</name>
    <dbReference type="NCBI Taxonomy" id="1513793"/>
    <lineage>
        <taxon>Bacteria</taxon>
        <taxon>Pseudomonadati</taxon>
        <taxon>Bdellovibrionota</taxon>
        <taxon>Oligoflexia</taxon>
        <taxon>Oligoflexales</taxon>
        <taxon>Pseudobacteriovoracaceae</taxon>
        <taxon>Pseudobacteriovorax</taxon>
    </lineage>
</organism>
<dbReference type="Pfam" id="PF13091">
    <property type="entry name" value="PLDc_2"/>
    <property type="match status" value="2"/>
</dbReference>
<evidence type="ECO:0000256" key="7">
    <source>
        <dbReference type="SAM" id="SignalP"/>
    </source>
</evidence>
<evidence type="ECO:0000256" key="5">
    <source>
        <dbReference type="ARBA" id="ARBA00022963"/>
    </source>
</evidence>
<reference evidence="10" key="1">
    <citation type="submission" date="2017-04" db="EMBL/GenBank/DDBJ databases">
        <authorList>
            <person name="Varghese N."/>
            <person name="Submissions S."/>
        </authorList>
    </citation>
    <scope>NUCLEOTIDE SEQUENCE [LARGE SCALE GENOMIC DNA]</scope>
    <source>
        <strain evidence="10">RKEM611</strain>
    </source>
</reference>
<comment type="catalytic activity">
    <reaction evidence="1">
        <text>a 1,2-diacyl-sn-glycero-3-phosphocholine + H2O = a 1,2-diacyl-sn-glycero-3-phosphate + choline + H(+)</text>
        <dbReference type="Rhea" id="RHEA:14445"/>
        <dbReference type="ChEBI" id="CHEBI:15354"/>
        <dbReference type="ChEBI" id="CHEBI:15377"/>
        <dbReference type="ChEBI" id="CHEBI:15378"/>
        <dbReference type="ChEBI" id="CHEBI:57643"/>
        <dbReference type="ChEBI" id="CHEBI:58608"/>
        <dbReference type="EC" id="3.1.4.4"/>
    </reaction>
</comment>
<dbReference type="AlphaFoldDB" id="A0A1Y6BST2"/>
<keyword evidence="7" id="KW-0732">Signal</keyword>
<dbReference type="GO" id="GO:0006793">
    <property type="term" value="P:phosphorus metabolic process"/>
    <property type="evidence" value="ECO:0007669"/>
    <property type="project" value="UniProtKB-ARBA"/>
</dbReference>
<feature type="signal peptide" evidence="7">
    <location>
        <begin position="1"/>
        <end position="24"/>
    </location>
</feature>
<name>A0A1Y6BST2_9BACT</name>
<dbReference type="GO" id="GO:0016891">
    <property type="term" value="F:RNA endonuclease activity producing 5'-phosphomonoesters, hydrolytic mechanism"/>
    <property type="evidence" value="ECO:0007669"/>
    <property type="project" value="TreeGrafter"/>
</dbReference>
<evidence type="ECO:0000256" key="1">
    <source>
        <dbReference type="ARBA" id="ARBA00000798"/>
    </source>
</evidence>
<evidence type="ECO:0000313" key="9">
    <source>
        <dbReference type="EMBL" id="SMF26552.1"/>
    </source>
</evidence>